<proteinExistence type="predicted"/>
<evidence type="ECO:0000256" key="1">
    <source>
        <dbReference type="SAM" id="MobiDB-lite"/>
    </source>
</evidence>
<evidence type="ECO:0000313" key="2">
    <source>
        <dbReference type="EMBL" id="KAK2959534.1"/>
    </source>
</evidence>
<dbReference type="Proteomes" id="UP001281761">
    <property type="component" value="Unassembled WGS sequence"/>
</dbReference>
<reference evidence="2 3" key="1">
    <citation type="journal article" date="2022" name="bioRxiv">
        <title>Genomics of Preaxostyla Flagellates Illuminates Evolutionary Transitions and the Path Towards Mitochondrial Loss.</title>
        <authorList>
            <person name="Novak L.V.F."/>
            <person name="Treitli S.C."/>
            <person name="Pyrih J."/>
            <person name="Halakuc P."/>
            <person name="Pipaliya S.V."/>
            <person name="Vacek V."/>
            <person name="Brzon O."/>
            <person name="Soukal P."/>
            <person name="Eme L."/>
            <person name="Dacks J.B."/>
            <person name="Karnkowska A."/>
            <person name="Elias M."/>
            <person name="Hampl V."/>
        </authorList>
    </citation>
    <scope>NUCLEOTIDE SEQUENCE [LARGE SCALE GENOMIC DNA]</scope>
    <source>
        <strain evidence="2">NAU3</strain>
        <tissue evidence="2">Gut</tissue>
    </source>
</reference>
<feature type="compositionally biased region" description="Low complexity" evidence="1">
    <location>
        <begin position="252"/>
        <end position="282"/>
    </location>
</feature>
<feature type="compositionally biased region" description="Gly residues" evidence="1">
    <location>
        <begin position="283"/>
        <end position="311"/>
    </location>
</feature>
<evidence type="ECO:0000313" key="3">
    <source>
        <dbReference type="Proteomes" id="UP001281761"/>
    </source>
</evidence>
<organism evidence="2 3">
    <name type="scientific">Blattamonas nauphoetae</name>
    <dbReference type="NCBI Taxonomy" id="2049346"/>
    <lineage>
        <taxon>Eukaryota</taxon>
        <taxon>Metamonada</taxon>
        <taxon>Preaxostyla</taxon>
        <taxon>Oxymonadida</taxon>
        <taxon>Blattamonas</taxon>
    </lineage>
</organism>
<gene>
    <name evidence="2" type="ORF">BLNAU_5583</name>
</gene>
<keyword evidence="3" id="KW-1185">Reference proteome</keyword>
<protein>
    <submittedName>
        <fullName evidence="2">Lipid transport family protein</fullName>
    </submittedName>
</protein>
<dbReference type="EMBL" id="JARBJD010000029">
    <property type="protein sequence ID" value="KAK2959534.1"/>
    <property type="molecule type" value="Genomic_DNA"/>
</dbReference>
<feature type="region of interest" description="Disordered" evidence="1">
    <location>
        <begin position="247"/>
        <end position="311"/>
    </location>
</feature>
<comment type="caution">
    <text evidence="2">The sequence shown here is derived from an EMBL/GenBank/DDBJ whole genome shotgun (WGS) entry which is preliminary data.</text>
</comment>
<accession>A0ABQ9Y782</accession>
<sequence>MTAKNPVMYNNENGARSRITETQGIKEPDDLSLAEVFQRPLVFTLTKTGSILNVVKHKDDEDEMVELKMACANGLKTHVTGVKTSNADLIAIDESGRHYTHLDQEETIDGTIVFESYSDDDMLNFRDSMADEHEIHFDTVATTVIRAGAVRLSTRSSSYRLVEPATRSTIAASDDEDISVNSDAESKFTYVRDTKANDAADFISLSMEEITQTFHANFEVVEWMTEDFYADRIPRQAYQDLWTFERESNQVTRRPSTGVSRGTSTGSTRRPTVVTGHRTGTTSTGGGRTTNSTGGGRTNSTGGGGSTGGGSAVTCPGSMSVCKGYQFSTNVGNKNFGFYISGKAIVGTSGKCGEQSGRDWVMGVYGDADIYVLKKKISALHLIAEYGYQYNTPFKNGIECKIFGVTVFSKNFPDAPCFQKVINIANVKKDYAFKFTIMVIVLPVTFSVGVSLEFKARAPYEVCLQNISAQISFEPTGAVSAFAEARASIILVRVGIRLQAGVSDTLKPTAYLDGGMCKIGIYADNIVTPLSAEFYGYAQFRKLKKWKFTWGDEKKLTFWKWSAKANTKRLFEFGWGF</sequence>
<name>A0ABQ9Y782_9EUKA</name>